<gene>
    <name evidence="1" type="ORF">RB653_009373</name>
</gene>
<sequence length="57" mass="6701">MIFFFFLNIKGKNINIQAIVCVCVCVCYPCIIQPSKSNFNQWYPNLIISIYFFTILN</sequence>
<keyword evidence="2" id="KW-1185">Reference proteome</keyword>
<evidence type="ECO:0000313" key="2">
    <source>
        <dbReference type="Proteomes" id="UP001344447"/>
    </source>
</evidence>
<protein>
    <submittedName>
        <fullName evidence="1">Uncharacterized protein</fullName>
    </submittedName>
</protein>
<name>A0AAN7U4F3_9MYCE</name>
<comment type="caution">
    <text evidence="1">The sequence shown here is derived from an EMBL/GenBank/DDBJ whole genome shotgun (WGS) entry which is preliminary data.</text>
</comment>
<dbReference type="Proteomes" id="UP001344447">
    <property type="component" value="Unassembled WGS sequence"/>
</dbReference>
<accession>A0AAN7U4F3</accession>
<dbReference type="AlphaFoldDB" id="A0AAN7U4F3"/>
<proteinExistence type="predicted"/>
<reference evidence="1 2" key="1">
    <citation type="submission" date="2023-11" db="EMBL/GenBank/DDBJ databases">
        <title>Dfirmibasis_genome.</title>
        <authorList>
            <person name="Edelbroek B."/>
            <person name="Kjellin J."/>
            <person name="Jerlstrom-Hultqvist J."/>
            <person name="Soderbom F."/>
        </authorList>
    </citation>
    <scope>NUCLEOTIDE SEQUENCE [LARGE SCALE GENOMIC DNA]</scope>
    <source>
        <strain evidence="1 2">TNS-C-14</strain>
    </source>
</reference>
<dbReference type="EMBL" id="JAVFKY010000003">
    <property type="protein sequence ID" value="KAK5579688.1"/>
    <property type="molecule type" value="Genomic_DNA"/>
</dbReference>
<evidence type="ECO:0000313" key="1">
    <source>
        <dbReference type="EMBL" id="KAK5579688.1"/>
    </source>
</evidence>
<organism evidence="1 2">
    <name type="scientific">Dictyostelium firmibasis</name>
    <dbReference type="NCBI Taxonomy" id="79012"/>
    <lineage>
        <taxon>Eukaryota</taxon>
        <taxon>Amoebozoa</taxon>
        <taxon>Evosea</taxon>
        <taxon>Eumycetozoa</taxon>
        <taxon>Dictyostelia</taxon>
        <taxon>Dictyosteliales</taxon>
        <taxon>Dictyosteliaceae</taxon>
        <taxon>Dictyostelium</taxon>
    </lineage>
</organism>